<feature type="compositionally biased region" description="Low complexity" evidence="1">
    <location>
        <begin position="88"/>
        <end position="97"/>
    </location>
</feature>
<gene>
    <name evidence="2" type="ORF">FBEOM_9589</name>
</gene>
<organism evidence="2 3">
    <name type="scientific">Fusarium beomiforme</name>
    <dbReference type="NCBI Taxonomy" id="44412"/>
    <lineage>
        <taxon>Eukaryota</taxon>
        <taxon>Fungi</taxon>
        <taxon>Dikarya</taxon>
        <taxon>Ascomycota</taxon>
        <taxon>Pezizomycotina</taxon>
        <taxon>Sordariomycetes</taxon>
        <taxon>Hypocreomycetidae</taxon>
        <taxon>Hypocreales</taxon>
        <taxon>Nectriaceae</taxon>
        <taxon>Fusarium</taxon>
        <taxon>Fusarium burgessii species complex</taxon>
    </lineage>
</organism>
<dbReference type="EMBL" id="PVQB02000488">
    <property type="protein sequence ID" value="KAF4336547.1"/>
    <property type="molecule type" value="Genomic_DNA"/>
</dbReference>
<reference evidence="2" key="2">
    <citation type="submission" date="2020-02" db="EMBL/GenBank/DDBJ databases">
        <title>Identification and distribution of gene clusters putatively required for synthesis of sphingolipid metabolism inhibitors in phylogenetically diverse species of the filamentous fungus Fusarium.</title>
        <authorList>
            <person name="Kim H.-S."/>
            <person name="Busman M."/>
            <person name="Brown D.W."/>
            <person name="Divon H."/>
            <person name="Uhlig S."/>
            <person name="Proctor R.H."/>
        </authorList>
    </citation>
    <scope>NUCLEOTIDE SEQUENCE</scope>
    <source>
        <strain evidence="2">NRRL 25174</strain>
    </source>
</reference>
<evidence type="ECO:0000256" key="1">
    <source>
        <dbReference type="SAM" id="MobiDB-lite"/>
    </source>
</evidence>
<evidence type="ECO:0000313" key="3">
    <source>
        <dbReference type="Proteomes" id="UP000730481"/>
    </source>
</evidence>
<evidence type="ECO:0000313" key="2">
    <source>
        <dbReference type="EMBL" id="KAF4336547.1"/>
    </source>
</evidence>
<feature type="region of interest" description="Disordered" evidence="1">
    <location>
        <begin position="83"/>
        <end position="102"/>
    </location>
</feature>
<proteinExistence type="predicted"/>
<dbReference type="Proteomes" id="UP000730481">
    <property type="component" value="Unassembled WGS sequence"/>
</dbReference>
<sequence>MIKALLCGLDDEDNEGDGVFEDLEAQGQEKPALQLRTLRPNEPRTLAILQQQGKAGPCTGSSAVFLGQGSFIGHTALSFDDNEAFQFPSQPSPSTTRTSEDCLKDERVKKTHASFDAPSVGCLQAASMVSAEQGKGWNQAPKSKQIVLLVT</sequence>
<dbReference type="AlphaFoldDB" id="A0A9P5AEN4"/>
<reference evidence="2" key="1">
    <citation type="journal article" date="2017" name="Mycologia">
        <title>Fusarium algeriense, sp. nov., a novel toxigenic crown rot pathogen of durum wheat from Algeria is nested in the Fusarium burgessii species complex.</title>
        <authorList>
            <person name="Laraba I."/>
            <person name="Keddad A."/>
            <person name="Boureghda H."/>
            <person name="Abdallah N."/>
            <person name="Vaughan M.M."/>
            <person name="Proctor R.H."/>
            <person name="Busman M."/>
            <person name="O'Donnell K."/>
        </authorList>
    </citation>
    <scope>NUCLEOTIDE SEQUENCE</scope>
    <source>
        <strain evidence="2">NRRL 25174</strain>
    </source>
</reference>
<name>A0A9P5AEN4_9HYPO</name>
<protein>
    <submittedName>
        <fullName evidence="2">Zinc finger MSN2 4</fullName>
    </submittedName>
</protein>
<keyword evidence="3" id="KW-1185">Reference proteome</keyword>
<comment type="caution">
    <text evidence="2">The sequence shown here is derived from an EMBL/GenBank/DDBJ whole genome shotgun (WGS) entry which is preliminary data.</text>
</comment>
<accession>A0A9P5AEN4</accession>